<keyword evidence="4" id="KW-1185">Reference proteome</keyword>
<feature type="transmembrane region" description="Helical" evidence="2">
    <location>
        <begin position="52"/>
        <end position="75"/>
    </location>
</feature>
<evidence type="ECO:0000313" key="4">
    <source>
        <dbReference type="Proteomes" id="UP000294894"/>
    </source>
</evidence>
<dbReference type="Pfam" id="PF11377">
    <property type="entry name" value="DUF3180"/>
    <property type="match status" value="1"/>
</dbReference>
<protein>
    <submittedName>
        <fullName evidence="3">DUF3180 domain-containing protein</fullName>
    </submittedName>
</protein>
<dbReference type="EMBL" id="CP038267">
    <property type="protein sequence ID" value="QBR92569.1"/>
    <property type="molecule type" value="Genomic_DNA"/>
</dbReference>
<dbReference type="OrthoDB" id="3786771at2"/>
<dbReference type="Proteomes" id="UP000294894">
    <property type="component" value="Chromosome"/>
</dbReference>
<keyword evidence="2" id="KW-0812">Transmembrane</keyword>
<name>A0A4P7GL61_9ACTN</name>
<evidence type="ECO:0000256" key="1">
    <source>
        <dbReference type="SAM" id="MobiDB-lite"/>
    </source>
</evidence>
<gene>
    <name evidence="3" type="ORF">EXE57_09980</name>
</gene>
<keyword evidence="2" id="KW-0472">Membrane</keyword>
<proteinExistence type="predicted"/>
<feature type="transmembrane region" description="Helical" evidence="2">
    <location>
        <begin position="96"/>
        <end position="119"/>
    </location>
</feature>
<accession>A0A4P7GL61</accession>
<keyword evidence="2" id="KW-1133">Transmembrane helix</keyword>
<evidence type="ECO:0000256" key="2">
    <source>
        <dbReference type="SAM" id="Phobius"/>
    </source>
</evidence>
<reference evidence="3 4" key="1">
    <citation type="submission" date="2019-03" db="EMBL/GenBank/DDBJ databases">
        <title>Three New Species of Nocardioides, Nocardioides euryhalodurans sp. nov., Nocardioides seonyuensis sp. nov. and Nocardioides eburneoflavus sp. nov., Iolated from Soil.</title>
        <authorList>
            <person name="Roh S.G."/>
            <person name="Lee C."/>
            <person name="Kim M.-K."/>
            <person name="Kim S.B."/>
        </authorList>
    </citation>
    <scope>NUCLEOTIDE SEQUENCE [LARGE SCALE GENOMIC DNA]</scope>
    <source>
        <strain evidence="3 4">MMS17-SY117</strain>
    </source>
</reference>
<evidence type="ECO:0000313" key="3">
    <source>
        <dbReference type="EMBL" id="QBR92569.1"/>
    </source>
</evidence>
<dbReference type="InterPro" id="IPR021517">
    <property type="entry name" value="DUF3180"/>
</dbReference>
<dbReference type="RefSeq" id="WP_135077088.1">
    <property type="nucleotide sequence ID" value="NZ_CP038267.1"/>
</dbReference>
<feature type="compositionally biased region" description="Acidic residues" evidence="1">
    <location>
        <begin position="1"/>
        <end position="12"/>
    </location>
</feature>
<organism evidence="3 4">
    <name type="scientific">Nocardioides euryhalodurans</name>
    <dbReference type="NCBI Taxonomy" id="2518370"/>
    <lineage>
        <taxon>Bacteria</taxon>
        <taxon>Bacillati</taxon>
        <taxon>Actinomycetota</taxon>
        <taxon>Actinomycetes</taxon>
        <taxon>Propionibacteriales</taxon>
        <taxon>Nocardioidaceae</taxon>
        <taxon>Nocardioides</taxon>
    </lineage>
</organism>
<feature type="region of interest" description="Disordered" evidence="1">
    <location>
        <begin position="1"/>
        <end position="22"/>
    </location>
</feature>
<dbReference type="KEGG" id="noy:EXE57_09980"/>
<dbReference type="AlphaFoldDB" id="A0A4P7GL61"/>
<sequence length="164" mass="17191">MTDGPSGEEPDGPVEGRLQPTSPATVGGSVIVGLVAGWLLHPVADRLGNAPVISWLQPLALFFVGAVLLATAWVTHRSLHVRREWLEPHRAVNRLVLARACVVVGGLAAGAYVGYAVSWLGVPGELADQRILRSLLAGAAGVTIVVGALLLERACRVRKDDAAQ</sequence>
<feature type="transmembrane region" description="Helical" evidence="2">
    <location>
        <begin position="131"/>
        <end position="151"/>
    </location>
</feature>